<dbReference type="InterPro" id="IPR001678">
    <property type="entry name" value="MeTrfase_RsmB-F_NOP2_dom"/>
</dbReference>
<dbReference type="Gene3D" id="3.40.50.150">
    <property type="entry name" value="Vaccinia Virus protein VP39"/>
    <property type="match status" value="1"/>
</dbReference>
<evidence type="ECO:0000256" key="9">
    <source>
        <dbReference type="ARBA" id="ARBA00042050"/>
    </source>
</evidence>
<dbReference type="InterPro" id="IPR023267">
    <property type="entry name" value="RCMT"/>
</dbReference>
<dbReference type="Proteomes" id="UP000762676">
    <property type="component" value="Unassembled WGS sequence"/>
</dbReference>
<dbReference type="Pfam" id="PF01189">
    <property type="entry name" value="Methyltr_RsmB-F"/>
    <property type="match status" value="1"/>
</dbReference>
<accession>A0AAV4IKG7</accession>
<evidence type="ECO:0000256" key="8">
    <source>
        <dbReference type="ARBA" id="ARBA00023128"/>
    </source>
</evidence>
<proteinExistence type="inferred from homology"/>
<evidence type="ECO:0000256" key="11">
    <source>
        <dbReference type="PROSITE-ProRule" id="PRU01023"/>
    </source>
</evidence>
<comment type="caution">
    <text evidence="14">The sequence shown here is derived from an EMBL/GenBank/DDBJ whole genome shotgun (WGS) entry which is preliminary data.</text>
</comment>
<dbReference type="GO" id="GO:0005762">
    <property type="term" value="C:mitochondrial large ribosomal subunit"/>
    <property type="evidence" value="ECO:0007669"/>
    <property type="project" value="TreeGrafter"/>
</dbReference>
<feature type="binding site" evidence="11">
    <location>
        <position position="338"/>
    </location>
    <ligand>
        <name>S-adenosyl-L-methionine</name>
        <dbReference type="ChEBI" id="CHEBI:59789"/>
    </ligand>
</feature>
<evidence type="ECO:0000259" key="13">
    <source>
        <dbReference type="PROSITE" id="PS51686"/>
    </source>
</evidence>
<organism evidence="14 15">
    <name type="scientific">Elysia marginata</name>
    <dbReference type="NCBI Taxonomy" id="1093978"/>
    <lineage>
        <taxon>Eukaryota</taxon>
        <taxon>Metazoa</taxon>
        <taxon>Spiralia</taxon>
        <taxon>Lophotrochozoa</taxon>
        <taxon>Mollusca</taxon>
        <taxon>Gastropoda</taxon>
        <taxon>Heterobranchia</taxon>
        <taxon>Euthyneura</taxon>
        <taxon>Panpulmonata</taxon>
        <taxon>Sacoglossa</taxon>
        <taxon>Placobranchoidea</taxon>
        <taxon>Plakobranchidae</taxon>
        <taxon>Elysia</taxon>
    </lineage>
</organism>
<reference evidence="14 15" key="1">
    <citation type="journal article" date="2021" name="Elife">
        <title>Chloroplast acquisition without the gene transfer in kleptoplastic sea slugs, Plakobranchus ocellatus.</title>
        <authorList>
            <person name="Maeda T."/>
            <person name="Takahashi S."/>
            <person name="Yoshida T."/>
            <person name="Shimamura S."/>
            <person name="Takaki Y."/>
            <person name="Nagai Y."/>
            <person name="Toyoda A."/>
            <person name="Suzuki Y."/>
            <person name="Arimoto A."/>
            <person name="Ishii H."/>
            <person name="Satoh N."/>
            <person name="Nishiyama T."/>
            <person name="Hasebe M."/>
            <person name="Maruyama T."/>
            <person name="Minagawa J."/>
            <person name="Obokata J."/>
            <person name="Shigenobu S."/>
        </authorList>
    </citation>
    <scope>NUCLEOTIDE SEQUENCE [LARGE SCALE GENOMIC DNA]</scope>
</reference>
<dbReference type="PRINTS" id="PR02008">
    <property type="entry name" value="RCMTFAMILY"/>
</dbReference>
<comment type="caution">
    <text evidence="11">Lacks conserved residue(s) required for the propagation of feature annotation.</text>
</comment>
<feature type="active site" description="Nucleophile" evidence="11">
    <location>
        <position position="393"/>
    </location>
</feature>
<evidence type="ECO:0000256" key="1">
    <source>
        <dbReference type="ARBA" id="ARBA00004173"/>
    </source>
</evidence>
<keyword evidence="2" id="KW-0698">rRNA processing</keyword>
<comment type="subcellular location">
    <subcellularLocation>
        <location evidence="1">Mitochondrion</location>
    </subcellularLocation>
</comment>
<dbReference type="PROSITE" id="PS51686">
    <property type="entry name" value="SAM_MT_RSMB_NOP"/>
    <property type="match status" value="1"/>
</dbReference>
<sequence>MNWMRLNQRWLFYHHCSLLKQTYNLTTKRFRYKPKWATHEKRLTNCHQALGHFDAFYKPVYKYDWPSIRVSLLSLPKHCAAVNYYGNCRKTEEKLLDLGTSDFLLNADLSVEDQLKSEALQENTEIDGQEKDSLPSNPSNDYHDDSLNNHTNLSGEILQESQYADDDLNVFVPTEKVYSEKDQLLREEMSLNSFESRDISFEMLPAETLNYQQDLKTFVFPSGVVSKFPSPKSYNGVLGYYLMDAASILPVLALDVQPTDKVLDLCAAPGGKSYLILQSLRFYEGGKLHCNDSAQARLSRLRSVLKLYFPQDVVQQITVTKMDGTSVFPTAYNKVLVDVPCNSDRHVVTEDENNLFKISRTRERLDLVHLQKNLLISAIKSCLPGGTIVYSTCTLSPAQNDGVIQAVAEELWETSEMEVAVQDLSNIRHALSHTFKFYDKSRYGLTVLPTLLNNFGPSYVAKLRRMK</sequence>
<keyword evidence="6 11" id="KW-0694">RNA-binding</keyword>
<dbReference type="SUPFAM" id="SSF53335">
    <property type="entry name" value="S-adenosyl-L-methionine-dependent methyltransferases"/>
    <property type="match status" value="1"/>
</dbReference>
<dbReference type="GO" id="GO:0031167">
    <property type="term" value="P:rRNA methylation"/>
    <property type="evidence" value="ECO:0007669"/>
    <property type="project" value="TreeGrafter"/>
</dbReference>
<dbReference type="EMBL" id="BMAT01006269">
    <property type="protein sequence ID" value="GFS09326.1"/>
    <property type="molecule type" value="Genomic_DNA"/>
</dbReference>
<evidence type="ECO:0000313" key="15">
    <source>
        <dbReference type="Proteomes" id="UP000762676"/>
    </source>
</evidence>
<feature type="region of interest" description="Disordered" evidence="12">
    <location>
        <begin position="123"/>
        <end position="151"/>
    </location>
</feature>
<dbReference type="GO" id="GO:0003723">
    <property type="term" value="F:RNA binding"/>
    <property type="evidence" value="ECO:0007669"/>
    <property type="project" value="UniProtKB-UniRule"/>
</dbReference>
<evidence type="ECO:0000256" key="2">
    <source>
        <dbReference type="ARBA" id="ARBA00022552"/>
    </source>
</evidence>
<keyword evidence="7" id="KW-0809">Transit peptide</keyword>
<feature type="binding site" evidence="11">
    <location>
        <position position="292"/>
    </location>
    <ligand>
        <name>S-adenosyl-L-methionine</name>
        <dbReference type="ChEBI" id="CHEBI:59789"/>
    </ligand>
</feature>
<evidence type="ECO:0000256" key="7">
    <source>
        <dbReference type="ARBA" id="ARBA00022946"/>
    </source>
</evidence>
<evidence type="ECO:0000256" key="3">
    <source>
        <dbReference type="ARBA" id="ARBA00022603"/>
    </source>
</evidence>
<keyword evidence="4 11" id="KW-0808">Transferase</keyword>
<dbReference type="PANTHER" id="PTHR22808">
    <property type="entry name" value="NCL1 YEAST -RELATED NOL1/NOP2/FMU SUN DOMAIN-CONTAINING"/>
    <property type="match status" value="1"/>
</dbReference>
<feature type="binding site" evidence="11">
    <location>
        <begin position="266"/>
        <end position="272"/>
    </location>
    <ligand>
        <name>S-adenosyl-L-methionine</name>
        <dbReference type="ChEBI" id="CHEBI:59789"/>
    </ligand>
</feature>
<dbReference type="GO" id="GO:0008173">
    <property type="term" value="F:RNA methyltransferase activity"/>
    <property type="evidence" value="ECO:0007669"/>
    <property type="project" value="InterPro"/>
</dbReference>
<evidence type="ECO:0000313" key="14">
    <source>
        <dbReference type="EMBL" id="GFS09326.1"/>
    </source>
</evidence>
<evidence type="ECO:0000256" key="4">
    <source>
        <dbReference type="ARBA" id="ARBA00022679"/>
    </source>
</evidence>
<name>A0AAV4IKG7_9GAST</name>
<keyword evidence="3 11" id="KW-0489">Methyltransferase</keyword>
<protein>
    <recommendedName>
        <fullName evidence="9">NOL1/NOP2/Sun domain family member 4</fullName>
    </recommendedName>
</protein>
<evidence type="ECO:0000256" key="10">
    <source>
        <dbReference type="ARBA" id="ARBA00049302"/>
    </source>
</evidence>
<gene>
    <name evidence="14" type="ORF">ElyMa_003035500</name>
</gene>
<keyword evidence="8" id="KW-0496">Mitochondrion</keyword>
<evidence type="ECO:0000256" key="12">
    <source>
        <dbReference type="SAM" id="MobiDB-lite"/>
    </source>
</evidence>
<comment type="catalytic activity">
    <reaction evidence="10">
        <text>a cytidine in rRNA + S-adenosyl-L-methionine = a 5-methylcytidine in rRNA + S-adenosyl-L-homocysteine + H(+)</text>
        <dbReference type="Rhea" id="RHEA:61484"/>
        <dbReference type="Rhea" id="RHEA-COMP:15836"/>
        <dbReference type="Rhea" id="RHEA-COMP:15837"/>
        <dbReference type="ChEBI" id="CHEBI:15378"/>
        <dbReference type="ChEBI" id="CHEBI:57856"/>
        <dbReference type="ChEBI" id="CHEBI:59789"/>
        <dbReference type="ChEBI" id="CHEBI:74483"/>
        <dbReference type="ChEBI" id="CHEBI:82748"/>
    </reaction>
</comment>
<feature type="domain" description="SAM-dependent MTase RsmB/NOP-type" evidence="13">
    <location>
        <begin position="177"/>
        <end position="466"/>
    </location>
</feature>
<evidence type="ECO:0000256" key="5">
    <source>
        <dbReference type="ARBA" id="ARBA00022691"/>
    </source>
</evidence>
<dbReference type="AlphaFoldDB" id="A0AAV4IKG7"/>
<dbReference type="FunFam" id="3.40.50.150:FF:000055">
    <property type="entry name" value="5-methylcytosine rRNA methyltransferase NSUN4"/>
    <property type="match status" value="1"/>
</dbReference>
<keyword evidence="5 11" id="KW-0949">S-adenosyl-L-methionine</keyword>
<dbReference type="PANTHER" id="PTHR22808:SF3">
    <property type="entry name" value="5-METHYLCYTOSINE RRNA METHYLTRANSFERASE NSUN4"/>
    <property type="match status" value="1"/>
</dbReference>
<comment type="similarity">
    <text evidence="11">Belongs to the class I-like SAM-binding methyltransferase superfamily. RsmB/NOP family.</text>
</comment>
<dbReference type="Gene3D" id="6.20.240.40">
    <property type="match status" value="1"/>
</dbReference>
<dbReference type="InterPro" id="IPR049560">
    <property type="entry name" value="MeTrfase_RsmB-F_NOP2_cat"/>
</dbReference>
<dbReference type="InterPro" id="IPR029063">
    <property type="entry name" value="SAM-dependent_MTases_sf"/>
</dbReference>
<evidence type="ECO:0000256" key="6">
    <source>
        <dbReference type="ARBA" id="ARBA00022884"/>
    </source>
</evidence>
<keyword evidence="15" id="KW-1185">Reference proteome</keyword>